<dbReference type="Gene3D" id="3.30.300.90">
    <property type="entry name" value="BolA-like"/>
    <property type="match status" value="1"/>
</dbReference>
<dbReference type="SUPFAM" id="SSF82657">
    <property type="entry name" value="BolA-like"/>
    <property type="match status" value="1"/>
</dbReference>
<dbReference type="Pfam" id="PF01722">
    <property type="entry name" value="BolA"/>
    <property type="match status" value="1"/>
</dbReference>
<dbReference type="Proteomes" id="UP000501466">
    <property type="component" value="Chromosome"/>
</dbReference>
<gene>
    <name evidence="3" type="ORF">THMIRHAT_09660</name>
</gene>
<organism evidence="3 4">
    <name type="scientific">Thiosulfativibrio zosterae</name>
    <dbReference type="NCBI Taxonomy" id="2675053"/>
    <lineage>
        <taxon>Bacteria</taxon>
        <taxon>Pseudomonadati</taxon>
        <taxon>Pseudomonadota</taxon>
        <taxon>Gammaproteobacteria</taxon>
        <taxon>Thiotrichales</taxon>
        <taxon>Piscirickettsiaceae</taxon>
        <taxon>Thiosulfativibrio</taxon>
    </lineage>
</organism>
<dbReference type="PANTHER" id="PTHR46229">
    <property type="entry name" value="BOLA TRANSCRIPTION REGULATOR"/>
    <property type="match status" value="1"/>
</dbReference>
<evidence type="ECO:0000313" key="3">
    <source>
        <dbReference type="EMBL" id="BBP43220.1"/>
    </source>
</evidence>
<reference evidence="4" key="1">
    <citation type="submission" date="2019-11" db="EMBL/GenBank/DDBJ databases">
        <title>Isolation and characterization of two novel species in the genus Thiomicrorhabdus.</title>
        <authorList>
            <person name="Mochizuki J."/>
            <person name="Kojima H."/>
            <person name="Fukui M."/>
        </authorList>
    </citation>
    <scope>NUCLEOTIDE SEQUENCE [LARGE SCALE GENOMIC DNA]</scope>
    <source>
        <strain evidence="4">AkT22</strain>
    </source>
</reference>
<dbReference type="KEGG" id="tzo:THMIRHAT_09660"/>
<proteinExistence type="inferred from homology"/>
<accession>A0A6F8PMJ5</accession>
<evidence type="ECO:0000313" key="4">
    <source>
        <dbReference type="Proteomes" id="UP000501466"/>
    </source>
</evidence>
<dbReference type="AlphaFoldDB" id="A0A6F8PMJ5"/>
<dbReference type="InterPro" id="IPR002634">
    <property type="entry name" value="BolA"/>
</dbReference>
<evidence type="ECO:0000256" key="2">
    <source>
        <dbReference type="RuleBase" id="RU003860"/>
    </source>
</evidence>
<evidence type="ECO:0000256" key="1">
    <source>
        <dbReference type="ARBA" id="ARBA00005578"/>
    </source>
</evidence>
<dbReference type="InterPro" id="IPR036065">
    <property type="entry name" value="BolA-like_sf"/>
</dbReference>
<dbReference type="PIRSF" id="PIRSF003113">
    <property type="entry name" value="BolA"/>
    <property type="match status" value="1"/>
</dbReference>
<comment type="similarity">
    <text evidence="1 2">Belongs to the BolA/IbaG family.</text>
</comment>
<keyword evidence="4" id="KW-1185">Reference proteome</keyword>
<sequence>MSPELIQQKIIAHLPEAQVTMDGMDCNFAVEVVCACFEGKSPIQRHRMVNDIFKDDFASGALHALSIKTRTP</sequence>
<dbReference type="PANTHER" id="PTHR46229:SF2">
    <property type="entry name" value="BOLA-LIKE PROTEIN 1"/>
    <property type="match status" value="1"/>
</dbReference>
<dbReference type="EMBL" id="AP021888">
    <property type="protein sequence ID" value="BBP43220.1"/>
    <property type="molecule type" value="Genomic_DNA"/>
</dbReference>
<name>A0A6F8PMJ5_9GAMM</name>
<dbReference type="RefSeq" id="WP_173291043.1">
    <property type="nucleotide sequence ID" value="NZ_AP021888.1"/>
</dbReference>
<dbReference type="InterPro" id="IPR050961">
    <property type="entry name" value="BolA/IbaG_stress_morph_reg"/>
</dbReference>
<protein>
    <submittedName>
        <fullName evidence="3">BolA family transcriptional regulator</fullName>
    </submittedName>
</protein>